<gene>
    <name evidence="1" type="ORF">HMPREF0653_01664</name>
</gene>
<name>A0ABN0NR59_9BACT</name>
<accession>A0ABN0NR59</accession>
<protein>
    <submittedName>
        <fullName evidence="1">Uncharacterized protein</fullName>
    </submittedName>
</protein>
<comment type="caution">
    <text evidence="1">The sequence shown here is derived from an EMBL/GenBank/DDBJ whole genome shotgun (WGS) entry which is preliminary data.</text>
</comment>
<organism evidence="1 2">
    <name type="scientific">Prevotella disiens JCM 6334 = ATCC 29426</name>
    <dbReference type="NCBI Taxonomy" id="1235811"/>
    <lineage>
        <taxon>Bacteria</taxon>
        <taxon>Pseudomonadati</taxon>
        <taxon>Bacteroidota</taxon>
        <taxon>Bacteroidia</taxon>
        <taxon>Bacteroidales</taxon>
        <taxon>Prevotellaceae</taxon>
        <taxon>Prevotella</taxon>
    </lineage>
</organism>
<proteinExistence type="predicted"/>
<dbReference type="Proteomes" id="UP000016660">
    <property type="component" value="Unassembled WGS sequence"/>
</dbReference>
<evidence type="ECO:0000313" key="1">
    <source>
        <dbReference type="EMBL" id="ERJ75987.1"/>
    </source>
</evidence>
<dbReference type="EMBL" id="AWUY01000149">
    <property type="protein sequence ID" value="ERJ75987.1"/>
    <property type="molecule type" value="Genomic_DNA"/>
</dbReference>
<evidence type="ECO:0000313" key="2">
    <source>
        <dbReference type="Proteomes" id="UP000016660"/>
    </source>
</evidence>
<sequence length="51" mass="6256">MNWLQRPTAFRFKNLLFCTSKQPILKRKIGTIRFHNEELFVLFPHKLRNRA</sequence>
<reference evidence="1 2" key="1">
    <citation type="submission" date="2013-06" db="EMBL/GenBank/DDBJ databases">
        <authorList>
            <person name="Weinstock G."/>
            <person name="Sodergren E."/>
            <person name="Lobos E.A."/>
            <person name="Fulton L."/>
            <person name="Fulton R."/>
            <person name="Courtney L."/>
            <person name="Fronick C."/>
            <person name="O'Laughlin M."/>
            <person name="Godfrey J."/>
            <person name="Wilson R.M."/>
            <person name="Miner T."/>
            <person name="Farmer C."/>
            <person name="Delehaunty K."/>
            <person name="Cordes M."/>
            <person name="Minx P."/>
            <person name="Tomlinson C."/>
            <person name="Chen J."/>
            <person name="Wollam A."/>
            <person name="Pepin K.H."/>
            <person name="Bhonagiri V."/>
            <person name="Zhang X."/>
            <person name="Warren W."/>
            <person name="Mitreva M."/>
            <person name="Mardis E.R."/>
            <person name="Wilson R.K."/>
        </authorList>
    </citation>
    <scope>NUCLEOTIDE SEQUENCE [LARGE SCALE GENOMIC DNA]</scope>
    <source>
        <strain evidence="1 2">ATCC 29426</strain>
    </source>
</reference>
<keyword evidence="2" id="KW-1185">Reference proteome</keyword>